<dbReference type="SUPFAM" id="SSF103473">
    <property type="entry name" value="MFS general substrate transporter"/>
    <property type="match status" value="1"/>
</dbReference>
<evidence type="ECO:0000259" key="7">
    <source>
        <dbReference type="PROSITE" id="PS50850"/>
    </source>
</evidence>
<evidence type="ECO:0000313" key="8">
    <source>
        <dbReference type="EMBL" id="MFM0639046.1"/>
    </source>
</evidence>
<dbReference type="InterPro" id="IPR011701">
    <property type="entry name" value="MFS"/>
</dbReference>
<organism evidence="8 9">
    <name type="scientific">Paraburkholderia metrosideri</name>
    <dbReference type="NCBI Taxonomy" id="580937"/>
    <lineage>
        <taxon>Bacteria</taxon>
        <taxon>Pseudomonadati</taxon>
        <taxon>Pseudomonadota</taxon>
        <taxon>Betaproteobacteria</taxon>
        <taxon>Burkholderiales</taxon>
        <taxon>Burkholderiaceae</taxon>
        <taxon>Paraburkholderia</taxon>
    </lineage>
</organism>
<keyword evidence="5 6" id="KW-0472">Membrane</keyword>
<evidence type="ECO:0000256" key="3">
    <source>
        <dbReference type="ARBA" id="ARBA00022692"/>
    </source>
</evidence>
<dbReference type="CDD" id="cd06173">
    <property type="entry name" value="MFS_MefA_like"/>
    <property type="match status" value="1"/>
</dbReference>
<dbReference type="Pfam" id="PF07690">
    <property type="entry name" value="MFS_1"/>
    <property type="match status" value="1"/>
</dbReference>
<feature type="transmembrane region" description="Helical" evidence="6">
    <location>
        <begin position="228"/>
        <end position="248"/>
    </location>
</feature>
<dbReference type="EMBL" id="JAQQCF010000018">
    <property type="protein sequence ID" value="MFM0639046.1"/>
    <property type="molecule type" value="Genomic_DNA"/>
</dbReference>
<dbReference type="InterPro" id="IPR020846">
    <property type="entry name" value="MFS_dom"/>
</dbReference>
<sequence>MAWKPSAFKDVDPALRAILVSDVLTTLAQMIGLLAIPWWITVKGGAQDLVTYGIVVAVVTFVSQPLIAPFSERYAKRTQLIRGIAAMALAGALLAMVATTSNYYFNVVVAVSLIAVVANAFVGGASVAITPELVMSAALPEALALRKRATSAGRLIGPLVGGGLLASIGTSATFWAYFGLLALSTLILRRLPQPASEPHGSVSGGMNRWWTEFQAGMKAKWVIPIERGWTLVNFLVWIFIGPAFNLFVPLKVNALGLSSTWLGACEASISVGMLLGSFGITDLLVKRFGRYRMRVCAAASEGLILSVVGTAHSPWVLILAFGCAGFANTIMVLVGSTHRTLAIPKEFRVRMSSVSNMSTQVASALGPAIAGIALTHWPLPRVYTAFCLLASLMAIGFVLIPRSREFFGLPHDQVVDWYKREYPDGFSTGGA</sequence>
<feature type="transmembrane region" description="Helical" evidence="6">
    <location>
        <begin position="14"/>
        <end position="37"/>
    </location>
</feature>
<keyword evidence="3 6" id="KW-0812">Transmembrane</keyword>
<name>A0ABW9DYC5_9BURK</name>
<accession>A0ABW9DYC5</accession>
<feature type="transmembrane region" description="Helical" evidence="6">
    <location>
        <begin position="383"/>
        <end position="400"/>
    </location>
</feature>
<dbReference type="PROSITE" id="PS50850">
    <property type="entry name" value="MFS"/>
    <property type="match status" value="1"/>
</dbReference>
<evidence type="ECO:0000256" key="1">
    <source>
        <dbReference type="ARBA" id="ARBA00004651"/>
    </source>
</evidence>
<feature type="transmembrane region" description="Helical" evidence="6">
    <location>
        <begin position="49"/>
        <end position="68"/>
    </location>
</feature>
<proteinExistence type="predicted"/>
<feature type="transmembrane region" description="Helical" evidence="6">
    <location>
        <begin position="315"/>
        <end position="336"/>
    </location>
</feature>
<feature type="transmembrane region" description="Helical" evidence="6">
    <location>
        <begin position="80"/>
        <end position="98"/>
    </location>
</feature>
<dbReference type="Proteomes" id="UP001629432">
    <property type="component" value="Unassembled WGS sequence"/>
</dbReference>
<dbReference type="Gene3D" id="1.20.1250.20">
    <property type="entry name" value="MFS general substrate transporter like domains"/>
    <property type="match status" value="2"/>
</dbReference>
<protein>
    <submittedName>
        <fullName evidence="8">MFS transporter</fullName>
    </submittedName>
</protein>
<keyword evidence="2" id="KW-1003">Cell membrane</keyword>
<feature type="transmembrane region" description="Helical" evidence="6">
    <location>
        <begin position="357"/>
        <end position="377"/>
    </location>
</feature>
<evidence type="ECO:0000313" key="9">
    <source>
        <dbReference type="Proteomes" id="UP001629432"/>
    </source>
</evidence>
<feature type="transmembrane region" description="Helical" evidence="6">
    <location>
        <begin position="104"/>
        <end position="130"/>
    </location>
</feature>
<comment type="subcellular location">
    <subcellularLocation>
        <location evidence="1">Cell membrane</location>
        <topology evidence="1">Multi-pass membrane protein</topology>
    </subcellularLocation>
</comment>
<reference evidence="8 9" key="1">
    <citation type="journal article" date="2024" name="Chem. Sci.">
        <title>Discovery of megapolipeptins by genome mining of a Burkholderiales bacteria collection.</title>
        <authorList>
            <person name="Paulo B.S."/>
            <person name="Recchia M.J.J."/>
            <person name="Lee S."/>
            <person name="Fergusson C.H."/>
            <person name="Romanowski S.B."/>
            <person name="Hernandez A."/>
            <person name="Krull N."/>
            <person name="Liu D.Y."/>
            <person name="Cavanagh H."/>
            <person name="Bos A."/>
            <person name="Gray C.A."/>
            <person name="Murphy B.T."/>
            <person name="Linington R.G."/>
            <person name="Eustaquio A.S."/>
        </authorList>
    </citation>
    <scope>NUCLEOTIDE SEQUENCE [LARGE SCALE GENOMIC DNA]</scope>
    <source>
        <strain evidence="8 9">RL17-338-BIC-A</strain>
    </source>
</reference>
<comment type="caution">
    <text evidence="8">The sequence shown here is derived from an EMBL/GenBank/DDBJ whole genome shotgun (WGS) entry which is preliminary data.</text>
</comment>
<keyword evidence="4 6" id="KW-1133">Transmembrane helix</keyword>
<evidence type="ECO:0000256" key="6">
    <source>
        <dbReference type="SAM" id="Phobius"/>
    </source>
</evidence>
<dbReference type="InterPro" id="IPR036259">
    <property type="entry name" value="MFS_trans_sf"/>
</dbReference>
<gene>
    <name evidence="8" type="ORF">PQQ63_20365</name>
</gene>
<feature type="domain" description="Major facilitator superfamily (MFS) profile" evidence="7">
    <location>
        <begin position="1"/>
        <end position="196"/>
    </location>
</feature>
<dbReference type="RefSeq" id="WP_408337939.1">
    <property type="nucleotide sequence ID" value="NZ_JAQQCF010000018.1"/>
</dbReference>
<dbReference type="PANTHER" id="PTHR23513:SF6">
    <property type="entry name" value="MAJOR FACILITATOR SUPERFAMILY ASSOCIATED DOMAIN-CONTAINING PROTEIN"/>
    <property type="match status" value="1"/>
</dbReference>
<evidence type="ECO:0000256" key="4">
    <source>
        <dbReference type="ARBA" id="ARBA00022989"/>
    </source>
</evidence>
<evidence type="ECO:0000256" key="5">
    <source>
        <dbReference type="ARBA" id="ARBA00023136"/>
    </source>
</evidence>
<keyword evidence="9" id="KW-1185">Reference proteome</keyword>
<dbReference type="PANTHER" id="PTHR23513">
    <property type="entry name" value="INTEGRAL MEMBRANE EFFLUX PROTEIN-RELATED"/>
    <property type="match status" value="1"/>
</dbReference>
<evidence type="ECO:0000256" key="2">
    <source>
        <dbReference type="ARBA" id="ARBA00022475"/>
    </source>
</evidence>